<sequence>MPGKQKNLTTEEALDLYFSLPDDADESETECEESDNKAPSDLDAEESIEEEQVSPGTQKRKGKPRKAFTGSPKKRRISTEKSVAAEDDAVAEECPSRHPQMLFLLNKAFRGQHATGRIPTLFF</sequence>
<keyword evidence="2" id="KW-1185">Reference proteome</keyword>
<evidence type="ECO:0000313" key="1">
    <source>
        <dbReference type="EMBL" id="KAG0443942.1"/>
    </source>
</evidence>
<organism evidence="1 2">
    <name type="scientific">Ixodes persulcatus</name>
    <name type="common">Taiga tick</name>
    <dbReference type="NCBI Taxonomy" id="34615"/>
    <lineage>
        <taxon>Eukaryota</taxon>
        <taxon>Metazoa</taxon>
        <taxon>Ecdysozoa</taxon>
        <taxon>Arthropoda</taxon>
        <taxon>Chelicerata</taxon>
        <taxon>Arachnida</taxon>
        <taxon>Acari</taxon>
        <taxon>Parasitiformes</taxon>
        <taxon>Ixodida</taxon>
        <taxon>Ixodoidea</taxon>
        <taxon>Ixodidae</taxon>
        <taxon>Ixodinae</taxon>
        <taxon>Ixodes</taxon>
    </lineage>
</organism>
<evidence type="ECO:0000313" key="2">
    <source>
        <dbReference type="Proteomes" id="UP000805193"/>
    </source>
</evidence>
<accession>A0AC60QWH4</accession>
<comment type="caution">
    <text evidence="1">The sequence shown here is derived from an EMBL/GenBank/DDBJ whole genome shotgun (WGS) entry which is preliminary data.</text>
</comment>
<name>A0AC60QWH4_IXOPE</name>
<dbReference type="EMBL" id="JABSTQ010002709">
    <property type="protein sequence ID" value="KAG0443942.1"/>
    <property type="molecule type" value="Genomic_DNA"/>
</dbReference>
<proteinExistence type="predicted"/>
<dbReference type="Proteomes" id="UP000805193">
    <property type="component" value="Unassembled WGS sequence"/>
</dbReference>
<protein>
    <submittedName>
        <fullName evidence="1">Uncharacterized protein</fullName>
    </submittedName>
</protein>
<reference evidence="1 2" key="1">
    <citation type="journal article" date="2020" name="Cell">
        <title>Large-Scale Comparative Analyses of Tick Genomes Elucidate Their Genetic Diversity and Vector Capacities.</title>
        <authorList>
            <consortium name="Tick Genome and Microbiome Consortium (TIGMIC)"/>
            <person name="Jia N."/>
            <person name="Wang J."/>
            <person name="Shi W."/>
            <person name="Du L."/>
            <person name="Sun Y."/>
            <person name="Zhan W."/>
            <person name="Jiang J.F."/>
            <person name="Wang Q."/>
            <person name="Zhang B."/>
            <person name="Ji P."/>
            <person name="Bell-Sakyi L."/>
            <person name="Cui X.M."/>
            <person name="Yuan T.T."/>
            <person name="Jiang B.G."/>
            <person name="Yang W.F."/>
            <person name="Lam T.T."/>
            <person name="Chang Q.C."/>
            <person name="Ding S.J."/>
            <person name="Wang X.J."/>
            <person name="Zhu J.G."/>
            <person name="Ruan X.D."/>
            <person name="Zhao L."/>
            <person name="Wei J.T."/>
            <person name="Ye R.Z."/>
            <person name="Que T.C."/>
            <person name="Du C.H."/>
            <person name="Zhou Y.H."/>
            <person name="Cheng J.X."/>
            <person name="Dai P.F."/>
            <person name="Guo W.B."/>
            <person name="Han X.H."/>
            <person name="Huang E.J."/>
            <person name="Li L.F."/>
            <person name="Wei W."/>
            <person name="Gao Y.C."/>
            <person name="Liu J.Z."/>
            <person name="Shao H.Z."/>
            <person name="Wang X."/>
            <person name="Wang C.C."/>
            <person name="Yang T.C."/>
            <person name="Huo Q.B."/>
            <person name="Li W."/>
            <person name="Chen H.Y."/>
            <person name="Chen S.E."/>
            <person name="Zhou L.G."/>
            <person name="Ni X.B."/>
            <person name="Tian J.H."/>
            <person name="Sheng Y."/>
            <person name="Liu T."/>
            <person name="Pan Y.S."/>
            <person name="Xia L.Y."/>
            <person name="Li J."/>
            <person name="Zhao F."/>
            <person name="Cao W.C."/>
        </authorList>
    </citation>
    <scope>NUCLEOTIDE SEQUENCE [LARGE SCALE GENOMIC DNA]</scope>
    <source>
        <strain evidence="1">Iper-2018</strain>
    </source>
</reference>
<gene>
    <name evidence="1" type="ORF">HPB47_014361</name>
</gene>